<dbReference type="InterPro" id="IPR001680">
    <property type="entry name" value="WD40_rpt"/>
</dbReference>
<organism evidence="5 7">
    <name type="scientific">Schizosaccharomyces japonicus (strain yFS275 / FY16936)</name>
    <name type="common">Fission yeast</name>
    <dbReference type="NCBI Taxonomy" id="402676"/>
    <lineage>
        <taxon>Eukaryota</taxon>
        <taxon>Fungi</taxon>
        <taxon>Dikarya</taxon>
        <taxon>Ascomycota</taxon>
        <taxon>Taphrinomycotina</taxon>
        <taxon>Schizosaccharomycetes</taxon>
        <taxon>Schizosaccharomycetales</taxon>
        <taxon>Schizosaccharomycetaceae</taxon>
        <taxon>Schizosaccharomyces</taxon>
    </lineage>
</organism>
<dbReference type="InterPro" id="IPR020472">
    <property type="entry name" value="WD40_PAC1"/>
</dbReference>
<dbReference type="PROSITE" id="PS50294">
    <property type="entry name" value="WD_REPEATS_REGION"/>
    <property type="match status" value="5"/>
</dbReference>
<reference evidence="5 7" key="1">
    <citation type="journal article" date="2011" name="Science">
        <title>Comparative functional genomics of the fission yeasts.</title>
        <authorList>
            <person name="Rhind N."/>
            <person name="Chen Z."/>
            <person name="Yassour M."/>
            <person name="Thompson D.A."/>
            <person name="Haas B.J."/>
            <person name="Habib N."/>
            <person name="Wapinski I."/>
            <person name="Roy S."/>
            <person name="Lin M.F."/>
            <person name="Heiman D.I."/>
            <person name="Young S.K."/>
            <person name="Furuya K."/>
            <person name="Guo Y."/>
            <person name="Pidoux A."/>
            <person name="Chen H.M."/>
            <person name="Robbertse B."/>
            <person name="Goldberg J.M."/>
            <person name="Aoki K."/>
            <person name="Bayne E.H."/>
            <person name="Berlin A.M."/>
            <person name="Desjardins C.A."/>
            <person name="Dobbs E."/>
            <person name="Dukaj L."/>
            <person name="Fan L."/>
            <person name="FitzGerald M.G."/>
            <person name="French C."/>
            <person name="Gujja S."/>
            <person name="Hansen K."/>
            <person name="Keifenheim D."/>
            <person name="Levin J.Z."/>
            <person name="Mosher R.A."/>
            <person name="Mueller C.A."/>
            <person name="Pfiffner J."/>
            <person name="Priest M."/>
            <person name="Russ C."/>
            <person name="Smialowska A."/>
            <person name="Swoboda P."/>
            <person name="Sykes S.M."/>
            <person name="Vaughn M."/>
            <person name="Vengrova S."/>
            <person name="Yoder R."/>
            <person name="Zeng Q."/>
            <person name="Allshire R."/>
            <person name="Baulcombe D."/>
            <person name="Birren B.W."/>
            <person name="Brown W."/>
            <person name="Ekwall K."/>
            <person name="Kellis M."/>
            <person name="Leatherwood J."/>
            <person name="Levin H."/>
            <person name="Margalit H."/>
            <person name="Martienssen R."/>
            <person name="Nieduszynski C.A."/>
            <person name="Spatafora J.W."/>
            <person name="Friedman N."/>
            <person name="Dalgaard J.Z."/>
            <person name="Baumann P."/>
            <person name="Niki H."/>
            <person name="Regev A."/>
            <person name="Nusbaum C."/>
        </authorList>
    </citation>
    <scope>NUCLEOTIDE SEQUENCE [LARGE SCALE GENOMIC DNA]</scope>
    <source>
        <strain evidence="7">yFS275 / FY16936</strain>
    </source>
</reference>
<dbReference type="Gene3D" id="1.20.1280.50">
    <property type="match status" value="1"/>
</dbReference>
<sequence>MDSEALNATDEGFNEIGTEYERETGIKLNDLTTEQKFDIIQQLFSELPTSKLSQLYEKLGSLLHKDFLEVLPVEICFHVFRLLGGRDLVNCARVSRSWKQYVDDPTLWKWLFERNGWTLNRSVVSEFEEWIRIRFSLNSSNSKSNLDETLYSTYMGPRGTHFAPCHCYVRADGSICLNWKYLYQQRLLLQRNWTNGNYVLTRIVCSNRLHMDSVYCVQFDDHFLFTGSRDKTIRVWELQARRLLYVLAGHTGSVLCLQFDKKRNLLVSGSSDTTIIVWDLATLKPLQTFRGHTDNVLGLVFQDDYIISCSKDHTIRVWQYGAADENACLYVLRGHLAAVNSVQFNSKTHMIVSASGDHTIRIWNVKTGQCLGVLHGHRRGIACVHYDGKNIISGSSDLTVRIFDGKTGLLLRSLEGHSELVRTLQCDIEKVVTGSYDGTIKIWDRNSGSLLCDLGNKHGSRIFNLQFDHKRLISCSQDSQILIWDFDLGVDGTFF</sequence>
<name>B6JX97_SCHJY</name>
<dbReference type="STRING" id="402676.B6JX97"/>
<evidence type="ECO:0000259" key="4">
    <source>
        <dbReference type="PROSITE" id="PS50181"/>
    </source>
</evidence>
<dbReference type="SMART" id="SM00256">
    <property type="entry name" value="FBOX"/>
    <property type="match status" value="1"/>
</dbReference>
<dbReference type="InterPro" id="IPR036047">
    <property type="entry name" value="F-box-like_dom_sf"/>
</dbReference>
<evidence type="ECO:0000256" key="3">
    <source>
        <dbReference type="PROSITE-ProRule" id="PRU00221"/>
    </source>
</evidence>
<dbReference type="InterPro" id="IPR015943">
    <property type="entry name" value="WD40/YVTN_repeat-like_dom_sf"/>
</dbReference>
<dbReference type="EMBL" id="KE651166">
    <property type="protein sequence ID" value="EEB05998.1"/>
    <property type="molecule type" value="Genomic_DNA"/>
</dbReference>
<evidence type="ECO:0000256" key="1">
    <source>
        <dbReference type="ARBA" id="ARBA00022574"/>
    </source>
</evidence>
<dbReference type="InterPro" id="IPR019775">
    <property type="entry name" value="WD40_repeat_CS"/>
</dbReference>
<dbReference type="InterPro" id="IPR036322">
    <property type="entry name" value="WD40_repeat_dom_sf"/>
</dbReference>
<feature type="repeat" description="WD" evidence="3">
    <location>
        <begin position="455"/>
        <end position="487"/>
    </location>
</feature>
<keyword evidence="1 3" id="KW-0853">WD repeat</keyword>
<evidence type="ECO:0000256" key="2">
    <source>
        <dbReference type="ARBA" id="ARBA00022737"/>
    </source>
</evidence>
<feature type="repeat" description="WD" evidence="3">
    <location>
        <begin position="374"/>
        <end position="413"/>
    </location>
</feature>
<dbReference type="OMA" id="KDISICV"/>
<dbReference type="Pfam" id="PF12937">
    <property type="entry name" value="F-box-like"/>
    <property type="match status" value="1"/>
</dbReference>
<evidence type="ECO:0000313" key="6">
    <source>
        <dbReference type="JaponicusDB" id="SJAG_01022"/>
    </source>
</evidence>
<dbReference type="OrthoDB" id="19711at2759"/>
<accession>B6JX97</accession>
<dbReference type="PRINTS" id="PR00320">
    <property type="entry name" value="GPROTEINBRPT"/>
</dbReference>
<keyword evidence="7" id="KW-1185">Reference proteome</keyword>
<dbReference type="PROSITE" id="PS50082">
    <property type="entry name" value="WD_REPEATS_2"/>
    <property type="match status" value="7"/>
</dbReference>
<dbReference type="PANTHER" id="PTHR14604">
    <property type="entry name" value="WD40 REPEAT PF20"/>
    <property type="match status" value="1"/>
</dbReference>
<dbReference type="Gene3D" id="2.130.10.10">
    <property type="entry name" value="YVTN repeat-like/Quinoprotein amine dehydrogenase"/>
    <property type="match status" value="2"/>
</dbReference>
<dbReference type="JaponicusDB" id="SJAG_01022">
    <property type="gene designation" value="pof11"/>
</dbReference>
<evidence type="ECO:0000313" key="5">
    <source>
        <dbReference type="EMBL" id="EEB05998.1"/>
    </source>
</evidence>
<dbReference type="InterPro" id="IPR001810">
    <property type="entry name" value="F-box_dom"/>
</dbReference>
<dbReference type="Proteomes" id="UP000001744">
    <property type="component" value="Unassembled WGS sequence"/>
</dbReference>
<dbReference type="VEuPathDB" id="FungiDB:SJAG_01022"/>
<evidence type="ECO:0000313" key="7">
    <source>
        <dbReference type="Proteomes" id="UP000001744"/>
    </source>
</evidence>
<dbReference type="SUPFAM" id="SSF81383">
    <property type="entry name" value="F-box domain"/>
    <property type="match status" value="1"/>
</dbReference>
<dbReference type="GeneID" id="7048268"/>
<dbReference type="SUPFAM" id="SSF50978">
    <property type="entry name" value="WD40 repeat-like"/>
    <property type="match status" value="1"/>
</dbReference>
<gene>
    <name evidence="6" type="primary">pof11</name>
    <name evidence="5" type="ORF">SJAG_01022</name>
</gene>
<dbReference type="Pfam" id="PF00400">
    <property type="entry name" value="WD40"/>
    <property type="match status" value="7"/>
</dbReference>
<feature type="domain" description="F-box" evidence="4">
    <location>
        <begin position="65"/>
        <end position="111"/>
    </location>
</feature>
<dbReference type="RefSeq" id="XP_002172291.1">
    <property type="nucleotide sequence ID" value="XM_002172255.2"/>
</dbReference>
<feature type="repeat" description="WD" evidence="3">
    <location>
        <begin position="207"/>
        <end position="246"/>
    </location>
</feature>
<keyword evidence="2" id="KW-0677">Repeat</keyword>
<dbReference type="CDD" id="cd00200">
    <property type="entry name" value="WD40"/>
    <property type="match status" value="1"/>
</dbReference>
<dbReference type="PROSITE" id="PS00678">
    <property type="entry name" value="WD_REPEATS_1"/>
    <property type="match status" value="4"/>
</dbReference>
<feature type="repeat" description="WD" evidence="3">
    <location>
        <begin position="414"/>
        <end position="453"/>
    </location>
</feature>
<dbReference type="AlphaFoldDB" id="B6JX97"/>
<dbReference type="PANTHER" id="PTHR14604:SF4">
    <property type="entry name" value="F-BOX DOMAIN-CONTAINING PROTEIN"/>
    <property type="match status" value="1"/>
</dbReference>
<protein>
    <submittedName>
        <fullName evidence="5">F-box protein Pof11</fullName>
    </submittedName>
</protein>
<feature type="repeat" description="WD" evidence="3">
    <location>
        <begin position="247"/>
        <end position="288"/>
    </location>
</feature>
<proteinExistence type="predicted"/>
<feature type="repeat" description="WD" evidence="3">
    <location>
        <begin position="289"/>
        <end position="319"/>
    </location>
</feature>
<dbReference type="eggNOG" id="KOG0281">
    <property type="taxonomic scope" value="Eukaryota"/>
</dbReference>
<dbReference type="SMART" id="SM00320">
    <property type="entry name" value="WD40"/>
    <property type="match status" value="7"/>
</dbReference>
<feature type="repeat" description="WD" evidence="3">
    <location>
        <begin position="332"/>
        <end position="373"/>
    </location>
</feature>
<dbReference type="PROSITE" id="PS50181">
    <property type="entry name" value="FBOX"/>
    <property type="match status" value="1"/>
</dbReference>
<dbReference type="InterPro" id="IPR050995">
    <property type="entry name" value="WD-F-box_domain-protein"/>
</dbReference>
<dbReference type="HOGENOM" id="CLU_000288_103_6_1"/>